<gene>
    <name evidence="2" type="ORF">H2508_03835</name>
</gene>
<dbReference type="GO" id="GO:0006878">
    <property type="term" value="P:intracellular copper ion homeostasis"/>
    <property type="evidence" value="ECO:0007669"/>
    <property type="project" value="InterPro"/>
</dbReference>
<dbReference type="EMBL" id="JACFXU010000013">
    <property type="protein sequence ID" value="MBA6412234.1"/>
    <property type="molecule type" value="Genomic_DNA"/>
</dbReference>
<dbReference type="GO" id="GO:0009279">
    <property type="term" value="C:cell outer membrane"/>
    <property type="evidence" value="ECO:0007669"/>
    <property type="project" value="InterPro"/>
</dbReference>
<keyword evidence="3" id="KW-1185">Reference proteome</keyword>
<evidence type="ECO:0000313" key="3">
    <source>
        <dbReference type="Proteomes" id="UP000539350"/>
    </source>
</evidence>
<evidence type="ECO:0000313" key="2">
    <source>
        <dbReference type="EMBL" id="MBA6412234.1"/>
    </source>
</evidence>
<reference evidence="2 3" key="1">
    <citation type="submission" date="2020-07" db="EMBL/GenBank/DDBJ databases">
        <title>Halieaceae bacterium, F7430, whole genome shotgun sequencing project.</title>
        <authorList>
            <person name="Jiang S."/>
            <person name="Liu Z.W."/>
            <person name="Du Z.J."/>
        </authorList>
    </citation>
    <scope>NUCLEOTIDE SEQUENCE [LARGE SCALE GENOMIC DNA]</scope>
    <source>
        <strain evidence="2 3">F7430</strain>
    </source>
</reference>
<accession>A0A7W2YJ43</accession>
<dbReference type="Proteomes" id="UP000539350">
    <property type="component" value="Unassembled WGS sequence"/>
</dbReference>
<comment type="caution">
    <text evidence="2">The sequence shown here is derived from an EMBL/GenBank/DDBJ whole genome shotgun (WGS) entry which is preliminary data.</text>
</comment>
<dbReference type="InterPro" id="IPR007939">
    <property type="entry name" value="Cu-R_B_prcur"/>
</dbReference>
<protein>
    <submittedName>
        <fullName evidence="2">Copper resistance protein B</fullName>
    </submittedName>
</protein>
<dbReference type="InterPro" id="IPR036709">
    <property type="entry name" value="Autotransporte_beta_dom_sf"/>
</dbReference>
<organism evidence="2 3">
    <name type="scientific">Sediminihaliea albiluteola</name>
    <dbReference type="NCBI Taxonomy" id="2758564"/>
    <lineage>
        <taxon>Bacteria</taxon>
        <taxon>Pseudomonadati</taxon>
        <taxon>Pseudomonadota</taxon>
        <taxon>Gammaproteobacteria</taxon>
        <taxon>Cellvibrionales</taxon>
        <taxon>Halieaceae</taxon>
        <taxon>Sediminihaliea</taxon>
    </lineage>
</organism>
<feature type="region of interest" description="Disordered" evidence="1">
    <location>
        <begin position="35"/>
        <end position="62"/>
    </location>
</feature>
<dbReference type="SUPFAM" id="SSF103515">
    <property type="entry name" value="Autotransporter"/>
    <property type="match status" value="1"/>
</dbReference>
<dbReference type="GO" id="GO:0005507">
    <property type="term" value="F:copper ion binding"/>
    <property type="evidence" value="ECO:0007669"/>
    <property type="project" value="InterPro"/>
</dbReference>
<evidence type="ECO:0000256" key="1">
    <source>
        <dbReference type="SAM" id="MobiDB-lite"/>
    </source>
</evidence>
<sequence length="286" mass="32450">MNRNSFKRALGIMVVATPLHTPDLWAQMDHGAGNHQAMQMQGGSAPDDARDPHAYSDGYSLTESPYTQPGLRQLKLADEYAFWAIIADRFEYHEGTDSGVFDLQGWYGTTYNRVVVKTEGEISDERLEESQTDLLWSRALDAYFDTQLGIRLDQYEEGRNRQWLAIGVQGLAPYWFELDVTAYLGESGRTALAIEAEYELLLTQKLILQPRAELNLYGKDDPDNGLGSGLSDLTIGLRLRYEFNRQFAPYVGVHWSDTYGDTADYRRTGGLDISDTQFVVGLRFWF</sequence>
<proteinExistence type="predicted"/>
<dbReference type="Pfam" id="PF05275">
    <property type="entry name" value="CopB"/>
    <property type="match status" value="1"/>
</dbReference>
<dbReference type="AlphaFoldDB" id="A0A7W2YJ43"/>
<name>A0A7W2YJ43_9GAMM</name>